<dbReference type="EMBL" id="JAACXV010023867">
    <property type="protein sequence ID" value="KAF7262806.1"/>
    <property type="molecule type" value="Genomic_DNA"/>
</dbReference>
<proteinExistence type="predicted"/>
<evidence type="ECO:0000313" key="2">
    <source>
        <dbReference type="EMBL" id="KAF7273444.1"/>
    </source>
</evidence>
<keyword evidence="4" id="KW-1185">Reference proteome</keyword>
<gene>
    <name evidence="1" type="ORF">GWI33_004026</name>
    <name evidence="3" type="ORF">GWI33_011180</name>
    <name evidence="2" type="ORF">GWI33_013849</name>
</gene>
<name>A0A834MDG6_RHYFE</name>
<evidence type="ECO:0000313" key="1">
    <source>
        <dbReference type="EMBL" id="KAF7262806.1"/>
    </source>
</evidence>
<comment type="caution">
    <text evidence="3">The sequence shown here is derived from an EMBL/GenBank/DDBJ whole genome shotgun (WGS) entry which is preliminary data.</text>
</comment>
<accession>A0A834MDG6</accession>
<reference evidence="3" key="1">
    <citation type="submission" date="2020-08" db="EMBL/GenBank/DDBJ databases">
        <title>Genome sequencing and assembly of the red palm weevil Rhynchophorus ferrugineus.</title>
        <authorList>
            <person name="Dias G.B."/>
            <person name="Bergman C.M."/>
            <person name="Manee M."/>
        </authorList>
    </citation>
    <scope>NUCLEOTIDE SEQUENCE</scope>
    <source>
        <strain evidence="3">AA-2017</strain>
        <tissue evidence="3">Whole larva</tissue>
    </source>
</reference>
<evidence type="ECO:0000313" key="4">
    <source>
        <dbReference type="Proteomes" id="UP000625711"/>
    </source>
</evidence>
<organism evidence="3 4">
    <name type="scientific">Rhynchophorus ferrugineus</name>
    <name type="common">Red palm weevil</name>
    <name type="synonym">Curculio ferrugineus</name>
    <dbReference type="NCBI Taxonomy" id="354439"/>
    <lineage>
        <taxon>Eukaryota</taxon>
        <taxon>Metazoa</taxon>
        <taxon>Ecdysozoa</taxon>
        <taxon>Arthropoda</taxon>
        <taxon>Hexapoda</taxon>
        <taxon>Insecta</taxon>
        <taxon>Pterygota</taxon>
        <taxon>Neoptera</taxon>
        <taxon>Endopterygota</taxon>
        <taxon>Coleoptera</taxon>
        <taxon>Polyphaga</taxon>
        <taxon>Cucujiformia</taxon>
        <taxon>Curculionidae</taxon>
        <taxon>Dryophthorinae</taxon>
        <taxon>Rhynchophorus</taxon>
    </lineage>
</organism>
<protein>
    <submittedName>
        <fullName evidence="3">Uncharacterized protein</fullName>
    </submittedName>
</protein>
<evidence type="ECO:0000313" key="3">
    <source>
        <dbReference type="EMBL" id="KAF7275880.1"/>
    </source>
</evidence>
<dbReference type="EMBL" id="JAACXV010008893">
    <property type="protein sequence ID" value="KAF7275880.1"/>
    <property type="molecule type" value="Genomic_DNA"/>
</dbReference>
<dbReference type="EMBL" id="JAACXV010013421">
    <property type="protein sequence ID" value="KAF7273444.1"/>
    <property type="molecule type" value="Genomic_DNA"/>
</dbReference>
<dbReference type="Proteomes" id="UP000625711">
    <property type="component" value="Unassembled WGS sequence"/>
</dbReference>
<sequence length="14" mass="1579">MSTEDGERSGRPKE</sequence>